<proteinExistence type="predicted"/>
<accession>A0A976ICV4</accession>
<evidence type="ECO:0000313" key="2">
    <source>
        <dbReference type="EMBL" id="TDH66885.1"/>
    </source>
</evidence>
<evidence type="ECO:0000256" key="1">
    <source>
        <dbReference type="SAM" id="MobiDB-lite"/>
    </source>
</evidence>
<dbReference type="EMBL" id="SHOA02000014">
    <property type="protein sequence ID" value="TDH66885.1"/>
    <property type="molecule type" value="Genomic_DNA"/>
</dbReference>
<dbReference type="KEGG" id="blac:94347905"/>
<sequence>MTRGDSKVCSRDKLSCAEAQASQGSTMSTDSLFFPSSASKESPHSVPGTTSLFTKQLTYDDEDDMMDSYDCAEAWAALEED</sequence>
<keyword evidence="3" id="KW-1185">Reference proteome</keyword>
<feature type="region of interest" description="Disordered" evidence="1">
    <location>
        <begin position="19"/>
        <end position="51"/>
    </location>
</feature>
<gene>
    <name evidence="2" type="ORF">CCR75_004144</name>
</gene>
<name>A0A976ICV4_BRELC</name>
<dbReference type="RefSeq" id="XP_067816384.1">
    <property type="nucleotide sequence ID" value="XM_067962234.1"/>
</dbReference>
<reference evidence="2 3" key="1">
    <citation type="journal article" date="2021" name="Genome Biol.">
        <title>AFLAP: assembly-free linkage analysis pipeline using k-mers from genome sequencing data.</title>
        <authorList>
            <person name="Fletcher K."/>
            <person name="Zhang L."/>
            <person name="Gil J."/>
            <person name="Han R."/>
            <person name="Cavanaugh K."/>
            <person name="Michelmore R."/>
        </authorList>
    </citation>
    <scope>NUCLEOTIDE SEQUENCE [LARGE SCALE GENOMIC DNA]</scope>
    <source>
        <strain evidence="2 3">SF5</strain>
    </source>
</reference>
<organism evidence="2 3">
    <name type="scientific">Bremia lactucae</name>
    <name type="common">Lettuce downy mildew</name>
    <dbReference type="NCBI Taxonomy" id="4779"/>
    <lineage>
        <taxon>Eukaryota</taxon>
        <taxon>Sar</taxon>
        <taxon>Stramenopiles</taxon>
        <taxon>Oomycota</taxon>
        <taxon>Peronosporomycetes</taxon>
        <taxon>Peronosporales</taxon>
        <taxon>Peronosporaceae</taxon>
        <taxon>Bremia</taxon>
    </lineage>
</organism>
<evidence type="ECO:0000313" key="3">
    <source>
        <dbReference type="Proteomes" id="UP000294530"/>
    </source>
</evidence>
<dbReference type="Proteomes" id="UP000294530">
    <property type="component" value="Unassembled WGS sequence"/>
</dbReference>
<dbReference type="AlphaFoldDB" id="A0A976ICV4"/>
<feature type="compositionally biased region" description="Polar residues" evidence="1">
    <location>
        <begin position="20"/>
        <end position="40"/>
    </location>
</feature>
<dbReference type="GeneID" id="94347905"/>
<protein>
    <submittedName>
        <fullName evidence="2">Uncharacterized protein</fullName>
    </submittedName>
</protein>
<comment type="caution">
    <text evidence="2">The sequence shown here is derived from an EMBL/GenBank/DDBJ whole genome shotgun (WGS) entry which is preliminary data.</text>
</comment>